<dbReference type="Pfam" id="PF02469">
    <property type="entry name" value="Fasciclin"/>
    <property type="match status" value="1"/>
</dbReference>
<keyword evidence="1" id="KW-0732">Signal</keyword>
<evidence type="ECO:0000256" key="1">
    <source>
        <dbReference type="SAM" id="SignalP"/>
    </source>
</evidence>
<dbReference type="Proteomes" id="UP001491310">
    <property type="component" value="Unassembled WGS sequence"/>
</dbReference>
<dbReference type="SMART" id="SM00554">
    <property type="entry name" value="FAS1"/>
    <property type="match status" value="1"/>
</dbReference>
<keyword evidence="4" id="KW-1185">Reference proteome</keyword>
<organism evidence="3 4">
    <name type="scientific">Coccomyxa subellipsoidea</name>
    <dbReference type="NCBI Taxonomy" id="248742"/>
    <lineage>
        <taxon>Eukaryota</taxon>
        <taxon>Viridiplantae</taxon>
        <taxon>Chlorophyta</taxon>
        <taxon>core chlorophytes</taxon>
        <taxon>Trebouxiophyceae</taxon>
        <taxon>Trebouxiophyceae incertae sedis</taxon>
        <taxon>Coccomyxaceae</taxon>
        <taxon>Coccomyxa</taxon>
    </lineage>
</organism>
<proteinExistence type="predicted"/>
<comment type="caution">
    <text evidence="3">The sequence shown here is derived from an EMBL/GenBank/DDBJ whole genome shotgun (WGS) entry which is preliminary data.</text>
</comment>
<protein>
    <recommendedName>
        <fullName evidence="2">FAS1 domain-containing protein</fullName>
    </recommendedName>
</protein>
<sequence length="272" mass="28562">MMTIFSAARFLAFAVFLLIGGSCQGAHQGAQSRRRLLQDSGYDSGASSGTGPDIPECSTPWEIFNSTAELSFWAEALQTVGFAEEVNSPYVTATFFAPTNDAFAALLHALGSTPQQLLADPSIVPILLYHMIPGEYTLIEDLHDGDSLVTSISTNLTVGAAMAPAMASPAPNMTVVTIRSAQSVADIVKYNMTACMAVVHEVDQVFVPDFQSVQTTGNRIVYALGDGSGAPGTVANFTLILPGGDTNTSDIADPVYQITDAGLMFSVTPAPV</sequence>
<dbReference type="EMBL" id="JALJOT010000002">
    <property type="protein sequence ID" value="KAK9917650.1"/>
    <property type="molecule type" value="Genomic_DNA"/>
</dbReference>
<gene>
    <name evidence="3" type="ORF">WJX75_006820</name>
</gene>
<dbReference type="PANTHER" id="PTHR10900">
    <property type="entry name" value="PERIOSTIN-RELATED"/>
    <property type="match status" value="1"/>
</dbReference>
<dbReference type="InterPro" id="IPR036378">
    <property type="entry name" value="FAS1_dom_sf"/>
</dbReference>
<dbReference type="PANTHER" id="PTHR10900:SF77">
    <property type="entry name" value="FI19380P1"/>
    <property type="match status" value="1"/>
</dbReference>
<dbReference type="InterPro" id="IPR000782">
    <property type="entry name" value="FAS1_domain"/>
</dbReference>
<evidence type="ECO:0000313" key="4">
    <source>
        <dbReference type="Proteomes" id="UP001491310"/>
    </source>
</evidence>
<evidence type="ECO:0000313" key="3">
    <source>
        <dbReference type="EMBL" id="KAK9917650.1"/>
    </source>
</evidence>
<evidence type="ECO:0000259" key="2">
    <source>
        <dbReference type="PROSITE" id="PS50213"/>
    </source>
</evidence>
<reference evidence="3 4" key="1">
    <citation type="journal article" date="2024" name="Nat. Commun.">
        <title>Phylogenomics reveals the evolutionary origins of lichenization in chlorophyte algae.</title>
        <authorList>
            <person name="Puginier C."/>
            <person name="Libourel C."/>
            <person name="Otte J."/>
            <person name="Skaloud P."/>
            <person name="Haon M."/>
            <person name="Grisel S."/>
            <person name="Petersen M."/>
            <person name="Berrin J.G."/>
            <person name="Delaux P.M."/>
            <person name="Dal Grande F."/>
            <person name="Keller J."/>
        </authorList>
    </citation>
    <scope>NUCLEOTIDE SEQUENCE [LARGE SCALE GENOMIC DNA]</scope>
    <source>
        <strain evidence="3 4">SAG 216-7</strain>
    </source>
</reference>
<dbReference type="SUPFAM" id="SSF82153">
    <property type="entry name" value="FAS1 domain"/>
    <property type="match status" value="1"/>
</dbReference>
<accession>A0ABR2Z1W3</accession>
<dbReference type="PROSITE" id="PS50213">
    <property type="entry name" value="FAS1"/>
    <property type="match status" value="1"/>
</dbReference>
<feature type="signal peptide" evidence="1">
    <location>
        <begin position="1"/>
        <end position="25"/>
    </location>
</feature>
<dbReference type="Gene3D" id="2.30.180.10">
    <property type="entry name" value="FAS1 domain"/>
    <property type="match status" value="1"/>
</dbReference>
<name>A0ABR2Z1W3_9CHLO</name>
<feature type="domain" description="FAS1" evidence="2">
    <location>
        <begin position="57"/>
        <end position="206"/>
    </location>
</feature>
<dbReference type="InterPro" id="IPR050904">
    <property type="entry name" value="Adhesion/Biosynth-related"/>
</dbReference>
<feature type="chain" id="PRO_5045838751" description="FAS1 domain-containing protein" evidence="1">
    <location>
        <begin position="26"/>
        <end position="272"/>
    </location>
</feature>